<reference evidence="1" key="2">
    <citation type="submission" date="2021-04" db="EMBL/GenBank/DDBJ databases">
        <authorList>
            <person name="Gilroy R."/>
        </authorList>
    </citation>
    <scope>NUCLEOTIDE SEQUENCE</scope>
    <source>
        <strain evidence="1">CHK156-179</strain>
    </source>
</reference>
<gene>
    <name evidence="1" type="ORF">H9797_06350</name>
</gene>
<dbReference type="AlphaFoldDB" id="A0A9D2H398"/>
<dbReference type="EMBL" id="DXAJ01000095">
    <property type="protein sequence ID" value="HJA02974.1"/>
    <property type="molecule type" value="Genomic_DNA"/>
</dbReference>
<dbReference type="Proteomes" id="UP000824221">
    <property type="component" value="Unassembled WGS sequence"/>
</dbReference>
<reference evidence="1" key="1">
    <citation type="journal article" date="2021" name="PeerJ">
        <title>Extensive microbial diversity within the chicken gut microbiome revealed by metagenomics and culture.</title>
        <authorList>
            <person name="Gilroy R."/>
            <person name="Ravi A."/>
            <person name="Getino M."/>
            <person name="Pursley I."/>
            <person name="Horton D.L."/>
            <person name="Alikhan N.F."/>
            <person name="Baker D."/>
            <person name="Gharbi K."/>
            <person name="Hall N."/>
            <person name="Watson M."/>
            <person name="Adriaenssens E.M."/>
            <person name="Foster-Nyarko E."/>
            <person name="Jarju S."/>
            <person name="Secka A."/>
            <person name="Antonio M."/>
            <person name="Oren A."/>
            <person name="Chaudhuri R.R."/>
            <person name="La Ragione R."/>
            <person name="Hildebrand F."/>
            <person name="Pallen M.J."/>
        </authorList>
    </citation>
    <scope>NUCLEOTIDE SEQUENCE</scope>
    <source>
        <strain evidence="1">CHK156-179</strain>
    </source>
</reference>
<evidence type="ECO:0000313" key="2">
    <source>
        <dbReference type="Proteomes" id="UP000824221"/>
    </source>
</evidence>
<accession>A0A9D2H398</accession>
<proteinExistence type="predicted"/>
<name>A0A9D2H398_9FIRM</name>
<evidence type="ECO:0000313" key="1">
    <source>
        <dbReference type="EMBL" id="HJA02974.1"/>
    </source>
</evidence>
<organism evidence="1 2">
    <name type="scientific">Candidatus Gallimonas gallistercoris</name>
    <dbReference type="NCBI Taxonomy" id="2838602"/>
    <lineage>
        <taxon>Bacteria</taxon>
        <taxon>Bacillati</taxon>
        <taxon>Bacillota</taxon>
        <taxon>Clostridia</taxon>
        <taxon>Candidatus Gallimonas</taxon>
    </lineage>
</organism>
<protein>
    <submittedName>
        <fullName evidence="1">Uncharacterized protein</fullName>
    </submittedName>
</protein>
<comment type="caution">
    <text evidence="1">The sequence shown here is derived from an EMBL/GenBank/DDBJ whole genome shotgun (WGS) entry which is preliminary data.</text>
</comment>
<sequence length="344" mass="40320">MMEKLITITTVNEIDREKPYTAETFRQAGAKRLARLQEIRALLESEEYEQKRAAFEEERDRLTQNWQRFTAHIGEWEEEATRKIMNDASLTEEEKGQKMQSEVYAKVQEMYQEAESGEAFQKAIGEYGAFLQNNQLMDEATLFHLERTSPESMPFFDLAQAMSGEESDTIDLEMPSDCIYDQIKIWEEYVERGYTDDYRKAFAEDERAKKLSVLQLDYLFAECDTVCFHAEEGIHIGDECDVRFAQILDEAVKTEKTENYGMNVLRVYLKPTQKLKDYLLSYKRFDRYHYDAYQRYDPYFGFADITFLKDGEVLLSCLTHEGYFDVAESIQPVFDGFEAMTQGT</sequence>